<keyword evidence="3" id="KW-0167">Capsid protein</keyword>
<accession>A0A6G9EM88</accession>
<organism evidence="3">
    <name type="scientific">Bremia lactucae associated ssRNA 2</name>
    <dbReference type="NCBI Taxonomy" id="2719812"/>
    <lineage>
        <taxon>Viruses</taxon>
        <taxon>Riboviria</taxon>
    </lineage>
</organism>
<sequence length="641" mass="69051">MAGPRENLGFKHGFNTSLRTDAEYIVGPRAGQPLSLQVRRPQISDKDNSPVAEDHEFELVDGDRVAKLKNGAYYAAVGGKLYSIPNPMSYMDMGVRFHEGNERTAAMEMSAKNTRFFVKETNIDLFPSDGSVGYYEPMDGGLECVTYQYAVDRVGAGYLFTEYTSRWKTIAEENSDNVIFWRALGLGGKKKKGVMQGVADFLTKPSKEGRQIKSALMGGAKKLAANYLGPLGEQLVDTAAKKLESHIKTISGSGDYEINAGTSAPLVNSLMKGDHGHFLKDGDGVRMAASKGYRLVSQSEKIASLYSNSTGAFQIASFAVDPADTGTFPMLAQAAEGYSRFEFEGLAFESKSRVGLLQTNLGASCFAVRDDPTLPAFKNLNEMQGTRNQVSDRGDRNLLHFIECAREMGSSGPLYINNALVPNGTLTTTQFTKCTEYFGFTSTGVTANLLMYDIWVHYTVRLYFEEVPRPMFGYAHLGYSGCTSVLPLGTAQTRSQAYGCLDTTGASPSLIWDGSSLTVTKAREGEIYRFRCIWSQQGASAIAGVTAAASVSGGSVDATIWNSTGYSNAVTTTSSTGSGPYNNYMTHESYWVASGQQVPNQVLGAMAVTYSVLGGNPPGIVDIVVECIGRNWATGVGAGGV</sequence>
<dbReference type="GO" id="GO:0019028">
    <property type="term" value="C:viral capsid"/>
    <property type="evidence" value="ECO:0007669"/>
    <property type="project" value="UniProtKB-KW"/>
</dbReference>
<dbReference type="Gene3D" id="2.60.120.20">
    <property type="match status" value="1"/>
</dbReference>
<dbReference type="SUPFAM" id="SSF88633">
    <property type="entry name" value="Positive stranded ssRNA viruses"/>
    <property type="match status" value="1"/>
</dbReference>
<comment type="subcellular location">
    <subcellularLocation>
        <location evidence="1">Virion</location>
    </subcellularLocation>
</comment>
<reference evidence="3" key="1">
    <citation type="submission" date="2019-10" db="EMBL/GenBank/DDBJ databases">
        <title>The virome associated to a a collection of Bremia lactucae isolates.</title>
        <authorList>
            <person name="Chiapello M."/>
            <person name="Turina M."/>
        </authorList>
    </citation>
    <scope>NUCLEOTIDE SEQUENCE</scope>
    <source>
        <strain evidence="3">DML-A_DN40638</strain>
    </source>
</reference>
<evidence type="ECO:0000313" key="3">
    <source>
        <dbReference type="EMBL" id="QIP68018.1"/>
    </source>
</evidence>
<proteinExistence type="predicted"/>
<keyword evidence="2" id="KW-0946">Virion</keyword>
<protein>
    <submittedName>
        <fullName evidence="3">Coat protein</fullName>
    </submittedName>
</protein>
<evidence type="ECO:0000256" key="1">
    <source>
        <dbReference type="ARBA" id="ARBA00004328"/>
    </source>
</evidence>
<dbReference type="InterPro" id="IPR029053">
    <property type="entry name" value="Viral_coat"/>
</dbReference>
<name>A0A6G9EM88_9VIRU</name>
<dbReference type="EMBL" id="MN565688">
    <property type="protein sequence ID" value="QIP68018.1"/>
    <property type="molecule type" value="Genomic_RNA"/>
</dbReference>
<evidence type="ECO:0000256" key="2">
    <source>
        <dbReference type="ARBA" id="ARBA00022844"/>
    </source>
</evidence>